<comment type="function">
    <text evidence="4">Catalyzes the dehydration of D-mannonate.</text>
</comment>
<dbReference type="SUPFAM" id="SSF51658">
    <property type="entry name" value="Xylose isomerase-like"/>
    <property type="match status" value="1"/>
</dbReference>
<keyword evidence="8" id="KW-0408">Iron</keyword>
<dbReference type="GO" id="GO:0030145">
    <property type="term" value="F:manganese ion binding"/>
    <property type="evidence" value="ECO:0007669"/>
    <property type="project" value="TreeGrafter"/>
</dbReference>
<dbReference type="InterPro" id="IPR036237">
    <property type="entry name" value="Xyl_isomerase-like_sf"/>
</dbReference>
<keyword evidence="9" id="KW-0464">Manganese</keyword>
<proteinExistence type="inferred from homology"/>
<evidence type="ECO:0000256" key="4">
    <source>
        <dbReference type="ARBA" id="ARBA00002713"/>
    </source>
</evidence>
<dbReference type="AlphaFoldDB" id="A0A381SWY1"/>
<evidence type="ECO:0000256" key="6">
    <source>
        <dbReference type="ARBA" id="ARBA00007389"/>
    </source>
</evidence>
<dbReference type="InterPro" id="IPR004628">
    <property type="entry name" value="Man_deHydtase"/>
</dbReference>
<dbReference type="GO" id="GO:0042840">
    <property type="term" value="P:D-glucuronate catabolic process"/>
    <property type="evidence" value="ECO:0007669"/>
    <property type="project" value="TreeGrafter"/>
</dbReference>
<evidence type="ECO:0000313" key="11">
    <source>
        <dbReference type="EMBL" id="SVA05863.1"/>
    </source>
</evidence>
<comment type="similarity">
    <text evidence="6">Belongs to the mannonate dehydratase family.</text>
</comment>
<name>A0A381SWY1_9ZZZZ</name>
<gene>
    <name evidence="11" type="ORF">METZ01_LOCUS58717</name>
</gene>
<evidence type="ECO:0000256" key="8">
    <source>
        <dbReference type="ARBA" id="ARBA00023004"/>
    </source>
</evidence>
<comment type="catalytic activity">
    <reaction evidence="1">
        <text>D-mannonate = 2-dehydro-3-deoxy-D-gluconate + H2O</text>
        <dbReference type="Rhea" id="RHEA:20097"/>
        <dbReference type="ChEBI" id="CHEBI:15377"/>
        <dbReference type="ChEBI" id="CHEBI:17767"/>
        <dbReference type="ChEBI" id="CHEBI:57990"/>
        <dbReference type="EC" id="4.2.1.8"/>
    </reaction>
</comment>
<evidence type="ECO:0000256" key="9">
    <source>
        <dbReference type="ARBA" id="ARBA00023211"/>
    </source>
</evidence>
<evidence type="ECO:0000256" key="10">
    <source>
        <dbReference type="ARBA" id="ARBA00023239"/>
    </source>
</evidence>
<comment type="cofactor">
    <cofactor evidence="3">
        <name>Fe(2+)</name>
        <dbReference type="ChEBI" id="CHEBI:29033"/>
    </cofactor>
</comment>
<reference evidence="11" key="1">
    <citation type="submission" date="2018-05" db="EMBL/GenBank/DDBJ databases">
        <authorList>
            <person name="Lanie J.A."/>
            <person name="Ng W.-L."/>
            <person name="Kazmierczak K.M."/>
            <person name="Andrzejewski T.M."/>
            <person name="Davidsen T.M."/>
            <person name="Wayne K.J."/>
            <person name="Tettelin H."/>
            <person name="Glass J.I."/>
            <person name="Rusch D."/>
            <person name="Podicherti R."/>
            <person name="Tsui H.-C.T."/>
            <person name="Winkler M.E."/>
        </authorList>
    </citation>
    <scope>NUCLEOTIDE SEQUENCE</scope>
</reference>
<keyword evidence="10" id="KW-0456">Lyase</keyword>
<dbReference type="EMBL" id="UINC01003384">
    <property type="protein sequence ID" value="SVA05863.1"/>
    <property type="molecule type" value="Genomic_DNA"/>
</dbReference>
<dbReference type="EC" id="4.2.1.8" evidence="7"/>
<accession>A0A381SWY1</accession>
<evidence type="ECO:0000256" key="1">
    <source>
        <dbReference type="ARBA" id="ARBA00001794"/>
    </source>
</evidence>
<comment type="pathway">
    <text evidence="5">Carbohydrate metabolism; pentose and glucuronate interconversion.</text>
</comment>
<sequence>MYLGTQVKARSDTDFEQWAQLGVVNVSSDPPGHPRTWIKDDLARHKDKLDSYGITLDMVQLPVSCMLPDDEFNSPNIMLGKSPERDREIEVIQNIIRWCSEVGIPSVRYNLYIIGIPRSEREEGRGGSSNDTFRWAKIDQEAPPTIAGVVDVDENWDRIDYFLERVVPAAESAKVRMACHPHDPFTPDGYMGVTRLLGTVEGMKKFVQMHESPYHGLNFCQGTVTEMLDDPGEEIADVIRWFGTREKIFNVHFRNIRGHKLDFIESFPDEGSIDFVKTIKVYQEVGYKYMLMPDHVPHISGDDPQGTAFAFCYGYITALLQSIG</sequence>
<evidence type="ECO:0000256" key="2">
    <source>
        <dbReference type="ARBA" id="ARBA00001936"/>
    </source>
</evidence>
<evidence type="ECO:0000256" key="7">
    <source>
        <dbReference type="ARBA" id="ARBA00012927"/>
    </source>
</evidence>
<dbReference type="Gene3D" id="3.20.20.150">
    <property type="entry name" value="Divalent-metal-dependent TIM barrel enzymes"/>
    <property type="match status" value="1"/>
</dbReference>
<evidence type="ECO:0000256" key="5">
    <source>
        <dbReference type="ARBA" id="ARBA00004892"/>
    </source>
</evidence>
<comment type="cofactor">
    <cofactor evidence="2">
        <name>Mn(2+)</name>
        <dbReference type="ChEBI" id="CHEBI:29035"/>
    </cofactor>
</comment>
<feature type="non-terminal residue" evidence="11">
    <location>
        <position position="324"/>
    </location>
</feature>
<dbReference type="GO" id="GO:0008927">
    <property type="term" value="F:mannonate dehydratase activity"/>
    <property type="evidence" value="ECO:0007669"/>
    <property type="project" value="UniProtKB-EC"/>
</dbReference>
<evidence type="ECO:0000256" key="3">
    <source>
        <dbReference type="ARBA" id="ARBA00001954"/>
    </source>
</evidence>
<protein>
    <recommendedName>
        <fullName evidence="7">mannonate dehydratase</fullName>
        <ecNumber evidence="7">4.2.1.8</ecNumber>
    </recommendedName>
</protein>
<dbReference type="PANTHER" id="PTHR30387">
    <property type="entry name" value="MANNONATE DEHYDRATASE"/>
    <property type="match status" value="1"/>
</dbReference>
<dbReference type="Pfam" id="PF03786">
    <property type="entry name" value="UxuA"/>
    <property type="match status" value="1"/>
</dbReference>
<organism evidence="11">
    <name type="scientific">marine metagenome</name>
    <dbReference type="NCBI Taxonomy" id="408172"/>
    <lineage>
        <taxon>unclassified sequences</taxon>
        <taxon>metagenomes</taxon>
        <taxon>ecological metagenomes</taxon>
    </lineage>
</organism>
<dbReference type="PANTHER" id="PTHR30387:SF2">
    <property type="entry name" value="MANNONATE DEHYDRATASE"/>
    <property type="match status" value="1"/>
</dbReference>
<dbReference type="GO" id="GO:0008198">
    <property type="term" value="F:ferrous iron binding"/>
    <property type="evidence" value="ECO:0007669"/>
    <property type="project" value="TreeGrafter"/>
</dbReference>
<feature type="non-terminal residue" evidence="11">
    <location>
        <position position="1"/>
    </location>
</feature>